<sequence length="311" mass="35346">MLKPSVPSYVDLIPLLQSHDIRPKSHVFEPTNPTLAFISQQSTQRFNPKNNSPQPFTSRGRGFSQSSSRPSYNHRQYHNFISQKPHSNQSRSPSICQVCKRRGHEALKCWHRFDNSYQDEAIPQALATIHLNEPEVGEWLPDTGATTHITDNPGTLSNIKPYFGFDYAIMGNGNRLLITHMGETRIANSKLHLHNVLVVPDIKKNLISVSQLTDSYPCDFMFNVRGFVIKDQTTNQVMASGNKKAGLYVLENAKSMALFSNRFHMVDEDTWLRQLGHPQIRVLNFLQQNKAISVNKETFNLYKSCAMSKSS</sequence>
<evidence type="ECO:0000256" key="1">
    <source>
        <dbReference type="SAM" id="MobiDB-lite"/>
    </source>
</evidence>
<keyword evidence="4" id="KW-1185">Reference proteome</keyword>
<feature type="domain" description="Retrovirus-related Pol polyprotein from transposon TNT 1-94-like beta-barrel" evidence="2">
    <location>
        <begin position="139"/>
        <end position="214"/>
    </location>
</feature>
<protein>
    <recommendedName>
        <fullName evidence="2">Retrovirus-related Pol polyprotein from transposon TNT 1-94-like beta-barrel domain-containing protein</fullName>
    </recommendedName>
</protein>
<dbReference type="OrthoDB" id="1937754at2759"/>
<comment type="caution">
    <text evidence="3">The sequence shown here is derived from an EMBL/GenBank/DDBJ whole genome shotgun (WGS) entry which is preliminary data.</text>
</comment>
<dbReference type="InterPro" id="IPR054722">
    <property type="entry name" value="PolX-like_BBD"/>
</dbReference>
<feature type="compositionally biased region" description="Low complexity" evidence="1">
    <location>
        <begin position="58"/>
        <end position="71"/>
    </location>
</feature>
<dbReference type="PANTHER" id="PTHR47481">
    <property type="match status" value="1"/>
</dbReference>
<evidence type="ECO:0000259" key="2">
    <source>
        <dbReference type="Pfam" id="PF22936"/>
    </source>
</evidence>
<organism evidence="3 4">
    <name type="scientific">Kingdonia uniflora</name>
    <dbReference type="NCBI Taxonomy" id="39325"/>
    <lineage>
        <taxon>Eukaryota</taxon>
        <taxon>Viridiplantae</taxon>
        <taxon>Streptophyta</taxon>
        <taxon>Embryophyta</taxon>
        <taxon>Tracheophyta</taxon>
        <taxon>Spermatophyta</taxon>
        <taxon>Magnoliopsida</taxon>
        <taxon>Ranunculales</taxon>
        <taxon>Circaeasteraceae</taxon>
        <taxon>Kingdonia</taxon>
    </lineage>
</organism>
<feature type="region of interest" description="Disordered" evidence="1">
    <location>
        <begin position="40"/>
        <end position="72"/>
    </location>
</feature>
<dbReference type="Proteomes" id="UP000541444">
    <property type="component" value="Unassembled WGS sequence"/>
</dbReference>
<gene>
    <name evidence="3" type="ORF">GIB67_000468</name>
</gene>
<accession>A0A7J7L0K1</accession>
<proteinExistence type="predicted"/>
<dbReference type="EMBL" id="JACGCM010002763">
    <property type="protein sequence ID" value="KAF6136064.1"/>
    <property type="molecule type" value="Genomic_DNA"/>
</dbReference>
<evidence type="ECO:0000313" key="3">
    <source>
        <dbReference type="EMBL" id="KAF6136064.1"/>
    </source>
</evidence>
<dbReference type="AlphaFoldDB" id="A0A7J7L0K1"/>
<dbReference type="Pfam" id="PF22936">
    <property type="entry name" value="Pol_BBD"/>
    <property type="match status" value="1"/>
</dbReference>
<evidence type="ECO:0000313" key="4">
    <source>
        <dbReference type="Proteomes" id="UP000541444"/>
    </source>
</evidence>
<dbReference type="PANTHER" id="PTHR47481:SF10">
    <property type="entry name" value="COPIA-LIKE POLYPROTEIN_RETROTRANSPOSON"/>
    <property type="match status" value="1"/>
</dbReference>
<reference evidence="3 4" key="1">
    <citation type="journal article" date="2020" name="IScience">
        <title>Genome Sequencing of the Endangered Kingdonia uniflora (Circaeasteraceae, Ranunculales) Reveals Potential Mechanisms of Evolutionary Specialization.</title>
        <authorList>
            <person name="Sun Y."/>
            <person name="Deng T."/>
            <person name="Zhang A."/>
            <person name="Moore M.J."/>
            <person name="Landis J.B."/>
            <person name="Lin N."/>
            <person name="Zhang H."/>
            <person name="Zhang X."/>
            <person name="Huang J."/>
            <person name="Zhang X."/>
            <person name="Sun H."/>
            <person name="Wang H."/>
        </authorList>
    </citation>
    <scope>NUCLEOTIDE SEQUENCE [LARGE SCALE GENOMIC DNA]</scope>
    <source>
        <strain evidence="3">TB1705</strain>
        <tissue evidence="3">Leaf</tissue>
    </source>
</reference>
<name>A0A7J7L0K1_9MAGN</name>
<feature type="compositionally biased region" description="Polar residues" evidence="1">
    <location>
        <begin position="40"/>
        <end position="57"/>
    </location>
</feature>